<dbReference type="InterPro" id="IPR012677">
    <property type="entry name" value="Nucleotide-bd_a/b_plait_sf"/>
</dbReference>
<feature type="region of interest" description="Disordered" evidence="1">
    <location>
        <begin position="21"/>
        <end position="55"/>
    </location>
</feature>
<keyword evidence="2" id="KW-1185">Reference proteome</keyword>
<dbReference type="RefSeq" id="XP_014670239.1">
    <property type="nucleotide sequence ID" value="XM_014814753.1"/>
</dbReference>
<dbReference type="Proteomes" id="UP000695022">
    <property type="component" value="Unplaced"/>
</dbReference>
<dbReference type="GeneID" id="106811200"/>
<reference evidence="3" key="1">
    <citation type="submission" date="2025-08" db="UniProtKB">
        <authorList>
            <consortium name="RefSeq"/>
        </authorList>
    </citation>
    <scope>IDENTIFICATION</scope>
</reference>
<evidence type="ECO:0000256" key="1">
    <source>
        <dbReference type="SAM" id="MobiDB-lite"/>
    </source>
</evidence>
<sequence length="158" mass="18218">MAVQVNWSFERAVQNVNGLEDTTSKRTEFEKQTADDPNMTYRPQFPDEGEELDDEKRRRITDAKHEFFNGRQILIGHLPRDTTEKEIRDLLADFELRTVTVETAKHYGESRNSPSLQCDDVTREAECRIRLLRASRCGYLGRHSITVALSSTLTPCID</sequence>
<dbReference type="InterPro" id="IPR035979">
    <property type="entry name" value="RBD_domain_sf"/>
</dbReference>
<dbReference type="Gene3D" id="3.30.70.330">
    <property type="match status" value="2"/>
</dbReference>
<accession>A0ABM1EDG8</accession>
<dbReference type="SUPFAM" id="SSF54928">
    <property type="entry name" value="RNA-binding domain, RBD"/>
    <property type="match status" value="1"/>
</dbReference>
<proteinExistence type="predicted"/>
<evidence type="ECO:0000313" key="3">
    <source>
        <dbReference type="RefSeq" id="XP_014670239.1"/>
    </source>
</evidence>
<evidence type="ECO:0000313" key="2">
    <source>
        <dbReference type="Proteomes" id="UP000695022"/>
    </source>
</evidence>
<feature type="compositionally biased region" description="Basic and acidic residues" evidence="1">
    <location>
        <begin position="22"/>
        <end position="34"/>
    </location>
</feature>
<protein>
    <submittedName>
        <fullName evidence="3">Uncharacterized protein LOC106811200</fullName>
    </submittedName>
</protein>
<gene>
    <name evidence="3" type="primary">LOC106811200</name>
</gene>
<name>A0ABM1EDG8_PRICU</name>
<organism evidence="2 3">
    <name type="scientific">Priapulus caudatus</name>
    <name type="common">Priapulid worm</name>
    <dbReference type="NCBI Taxonomy" id="37621"/>
    <lineage>
        <taxon>Eukaryota</taxon>
        <taxon>Metazoa</taxon>
        <taxon>Ecdysozoa</taxon>
        <taxon>Scalidophora</taxon>
        <taxon>Priapulida</taxon>
        <taxon>Priapulimorpha</taxon>
        <taxon>Priapulimorphida</taxon>
        <taxon>Priapulidae</taxon>
        <taxon>Priapulus</taxon>
    </lineage>
</organism>